<dbReference type="KEGG" id="dbr:Deba_2339"/>
<evidence type="ECO:0000256" key="4">
    <source>
        <dbReference type="HAMAP-Rule" id="MF_01185"/>
    </source>
</evidence>
<evidence type="ECO:0000313" key="6">
    <source>
        <dbReference type="Proteomes" id="UP000009047"/>
    </source>
</evidence>
<keyword evidence="3 4" id="KW-0810">Translation regulation</keyword>
<dbReference type="STRING" id="644282.Deba_2339"/>
<proteinExistence type="inferred from homology"/>
<dbReference type="SUPFAM" id="SSF141457">
    <property type="entry name" value="BH3618-like"/>
    <property type="match status" value="1"/>
</dbReference>
<dbReference type="EMBL" id="CP002085">
    <property type="protein sequence ID" value="ADK85701.1"/>
    <property type="molecule type" value="Genomic_DNA"/>
</dbReference>
<dbReference type="HOGENOM" id="CLU_112356_0_2_7"/>
<gene>
    <name evidence="4" type="primary">fliW</name>
    <name evidence="5" type="ordered locus">Deba_2339</name>
</gene>
<dbReference type="AlphaFoldDB" id="E1QJF8"/>
<dbReference type="InterPro" id="IPR003775">
    <property type="entry name" value="Flagellar_assembly_factor_FliW"/>
</dbReference>
<dbReference type="GO" id="GO:0006417">
    <property type="term" value="P:regulation of translation"/>
    <property type="evidence" value="ECO:0007669"/>
    <property type="project" value="UniProtKB-KW"/>
</dbReference>
<keyword evidence="4" id="KW-0143">Chaperone</keyword>
<sequence>MSEQLQTPTLIKASTARFGEITVPAEDVLHMPLGMIGFPGLQRFVLIKHRQDSPFQWLQSLDAPDVAFVVVSPLLFDPQYNLHLGDSEMRLLKMTKPEQVDILVVVNIPHGQPQKMTGNLRAPVVINSEARLAAQIVLEHSDYDLRCPLKRQ</sequence>
<dbReference type="RefSeq" id="WP_013259140.1">
    <property type="nucleotide sequence ID" value="NC_014365.1"/>
</dbReference>
<comment type="similarity">
    <text evidence="4">Belongs to the FliW family.</text>
</comment>
<comment type="subunit">
    <text evidence="4">Interacts with translational regulator CsrA and flagellin(s).</text>
</comment>
<dbReference type="PANTHER" id="PTHR39190">
    <property type="entry name" value="FLAGELLAR ASSEMBLY FACTOR FLIW"/>
    <property type="match status" value="1"/>
</dbReference>
<evidence type="ECO:0000256" key="1">
    <source>
        <dbReference type="ARBA" id="ARBA00022490"/>
    </source>
</evidence>
<accession>E1QJF8</accession>
<name>E1QJF8_DESB2</name>
<dbReference type="HAMAP" id="MF_01185">
    <property type="entry name" value="FliW"/>
    <property type="match status" value="1"/>
</dbReference>
<dbReference type="Pfam" id="PF02623">
    <property type="entry name" value="FliW"/>
    <property type="match status" value="1"/>
</dbReference>
<evidence type="ECO:0000256" key="3">
    <source>
        <dbReference type="ARBA" id="ARBA00022845"/>
    </source>
</evidence>
<evidence type="ECO:0000256" key="2">
    <source>
        <dbReference type="ARBA" id="ARBA00022795"/>
    </source>
</evidence>
<organism evidence="5 6">
    <name type="scientific">Desulfarculus baarsii (strain ATCC 33931 / DSM 2075 / LMG 7858 / VKM B-1802 / 2st14)</name>
    <dbReference type="NCBI Taxonomy" id="644282"/>
    <lineage>
        <taxon>Bacteria</taxon>
        <taxon>Pseudomonadati</taxon>
        <taxon>Thermodesulfobacteriota</taxon>
        <taxon>Desulfarculia</taxon>
        <taxon>Desulfarculales</taxon>
        <taxon>Desulfarculaceae</taxon>
        <taxon>Desulfarculus</taxon>
    </lineage>
</organism>
<reference evidence="5 6" key="1">
    <citation type="journal article" date="2010" name="Stand. Genomic Sci.">
        <title>Complete genome sequence of Desulfarculus baarsii type strain (2st14).</title>
        <authorList>
            <person name="Sun H."/>
            <person name="Spring S."/>
            <person name="Lapidus A."/>
            <person name="Davenport K."/>
            <person name="Del Rio T.G."/>
            <person name="Tice H."/>
            <person name="Nolan M."/>
            <person name="Copeland A."/>
            <person name="Cheng J.F."/>
            <person name="Lucas S."/>
            <person name="Tapia R."/>
            <person name="Goodwin L."/>
            <person name="Pitluck S."/>
            <person name="Ivanova N."/>
            <person name="Pagani I."/>
            <person name="Mavromatis K."/>
            <person name="Ovchinnikova G."/>
            <person name="Pati A."/>
            <person name="Chen A."/>
            <person name="Palaniappan K."/>
            <person name="Hauser L."/>
            <person name="Chang Y.J."/>
            <person name="Jeffries C.D."/>
            <person name="Detter J.C."/>
            <person name="Han C."/>
            <person name="Rohde M."/>
            <person name="Brambilla E."/>
            <person name="Goker M."/>
            <person name="Woyke T."/>
            <person name="Bristow J."/>
            <person name="Eisen J.A."/>
            <person name="Markowitz V."/>
            <person name="Hugenholtz P."/>
            <person name="Kyrpides N.C."/>
            <person name="Klenk H.P."/>
            <person name="Land M."/>
        </authorList>
    </citation>
    <scope>NUCLEOTIDE SEQUENCE [LARGE SCALE GENOMIC DNA]</scope>
    <source>
        <strain evidence="6">ATCC 33931 / DSM 2075 / LMG 7858 / VKM B-1802 / 2st14</strain>
    </source>
</reference>
<dbReference type="NCBIfam" id="NF009793">
    <property type="entry name" value="PRK13285.1-1"/>
    <property type="match status" value="1"/>
</dbReference>
<comment type="function">
    <text evidence="4">Acts as an anti-CsrA protein, binds CsrA and prevents it from repressing translation of its target genes, one of which is flagellin. Binds to flagellin and participates in the assembly of the flagellum.</text>
</comment>
<dbReference type="Gene3D" id="2.30.290.10">
    <property type="entry name" value="BH3618-like"/>
    <property type="match status" value="1"/>
</dbReference>
<protein>
    <recommendedName>
        <fullName evidence="4">Flagellar assembly factor FliW</fullName>
    </recommendedName>
</protein>
<dbReference type="GO" id="GO:0044780">
    <property type="term" value="P:bacterial-type flagellum assembly"/>
    <property type="evidence" value="ECO:0007669"/>
    <property type="project" value="UniProtKB-UniRule"/>
</dbReference>
<dbReference type="InterPro" id="IPR024046">
    <property type="entry name" value="Flagellar_assmbl_FliW_dom_sf"/>
</dbReference>
<keyword evidence="6" id="KW-1185">Reference proteome</keyword>
<comment type="subcellular location">
    <subcellularLocation>
        <location evidence="4">Cytoplasm</location>
    </subcellularLocation>
</comment>
<dbReference type="PANTHER" id="PTHR39190:SF1">
    <property type="entry name" value="FLAGELLAR ASSEMBLY FACTOR FLIW"/>
    <property type="match status" value="1"/>
</dbReference>
<dbReference type="Proteomes" id="UP000009047">
    <property type="component" value="Chromosome"/>
</dbReference>
<dbReference type="OrthoDB" id="9801235at2"/>
<keyword evidence="1 4" id="KW-0963">Cytoplasm</keyword>
<dbReference type="GO" id="GO:0005737">
    <property type="term" value="C:cytoplasm"/>
    <property type="evidence" value="ECO:0007669"/>
    <property type="project" value="UniProtKB-SubCell"/>
</dbReference>
<keyword evidence="2 4" id="KW-1005">Bacterial flagellum biogenesis</keyword>
<dbReference type="eggNOG" id="COG1699">
    <property type="taxonomic scope" value="Bacteria"/>
</dbReference>
<evidence type="ECO:0000313" key="5">
    <source>
        <dbReference type="EMBL" id="ADK85701.1"/>
    </source>
</evidence>